<accession>A0A844Z2D6</accession>
<name>A0A844Z2D6_9SPHN</name>
<dbReference type="SUPFAM" id="SSF47789">
    <property type="entry name" value="C-terminal domain of RNA polymerase alpha subunit"/>
    <property type="match status" value="1"/>
</dbReference>
<gene>
    <name evidence="1" type="ORF">GRI99_14575</name>
</gene>
<comment type="caution">
    <text evidence="1">The sequence shown here is derived from an EMBL/GenBank/DDBJ whole genome shotgun (WGS) entry which is preliminary data.</text>
</comment>
<dbReference type="EMBL" id="WTYV01000006">
    <property type="protein sequence ID" value="MXO72854.1"/>
    <property type="molecule type" value="Genomic_DNA"/>
</dbReference>
<keyword evidence="2" id="KW-1185">Reference proteome</keyword>
<reference evidence="1 2" key="1">
    <citation type="submission" date="2019-12" db="EMBL/GenBank/DDBJ databases">
        <title>Genomic-based taxomic classification of the family Erythrobacteraceae.</title>
        <authorList>
            <person name="Xu L."/>
        </authorList>
    </citation>
    <scope>NUCLEOTIDE SEQUENCE [LARGE SCALE GENOMIC DNA]</scope>
    <source>
        <strain evidence="1 2">M0322</strain>
    </source>
</reference>
<dbReference type="Proteomes" id="UP000466966">
    <property type="component" value="Unassembled WGS sequence"/>
</dbReference>
<evidence type="ECO:0000313" key="2">
    <source>
        <dbReference type="Proteomes" id="UP000466966"/>
    </source>
</evidence>
<sequence length="127" mass="13977">MDDISRKFGARSPDDRAQIARLVRLGVPVRVINCLIKAGLTSPEAICGMTPVDLLRIPGIARTTISDLKVAFFNEGLVLEPSDDPVLRELALVEARTLSVLYAAQQDHRDALRELEARRAFLAKRAA</sequence>
<dbReference type="Gene3D" id="1.10.150.20">
    <property type="entry name" value="5' to 3' exonuclease, C-terminal subdomain"/>
    <property type="match status" value="1"/>
</dbReference>
<evidence type="ECO:0000313" key="1">
    <source>
        <dbReference type="EMBL" id="MXO72854.1"/>
    </source>
</evidence>
<protein>
    <submittedName>
        <fullName evidence="1">Uncharacterized protein</fullName>
    </submittedName>
</protein>
<organism evidence="1 2">
    <name type="scientific">Alteraurantiacibacter buctensis</name>
    <dbReference type="NCBI Taxonomy" id="1503981"/>
    <lineage>
        <taxon>Bacteria</taxon>
        <taxon>Pseudomonadati</taxon>
        <taxon>Pseudomonadota</taxon>
        <taxon>Alphaproteobacteria</taxon>
        <taxon>Sphingomonadales</taxon>
        <taxon>Erythrobacteraceae</taxon>
        <taxon>Alteraurantiacibacter</taxon>
    </lineage>
</organism>
<proteinExistence type="predicted"/>
<dbReference type="AlphaFoldDB" id="A0A844Z2D6"/>
<dbReference type="RefSeq" id="WP_160772786.1">
    <property type="nucleotide sequence ID" value="NZ_WTYV01000006.1"/>
</dbReference>